<feature type="compositionally biased region" description="Low complexity" evidence="1">
    <location>
        <begin position="167"/>
        <end position="182"/>
    </location>
</feature>
<dbReference type="InterPro" id="IPR051913">
    <property type="entry name" value="GH2_Domain-Containing"/>
</dbReference>
<dbReference type="SUPFAM" id="SSF51445">
    <property type="entry name" value="(Trans)glycosidases"/>
    <property type="match status" value="1"/>
</dbReference>
<proteinExistence type="predicted"/>
<accession>A0ABV4ITC6</accession>
<feature type="region of interest" description="Disordered" evidence="1">
    <location>
        <begin position="64"/>
        <end position="83"/>
    </location>
</feature>
<dbReference type="PANTHER" id="PTHR42732:SF2">
    <property type="entry name" value="BETA-MANNOSIDASE"/>
    <property type="match status" value="1"/>
</dbReference>
<gene>
    <name evidence="2" type="ORF">KYY02_04080</name>
</gene>
<protein>
    <submittedName>
        <fullName evidence="2">Uncharacterized protein</fullName>
    </submittedName>
</protein>
<dbReference type="EMBL" id="JAHWZY010000003">
    <property type="protein sequence ID" value="MEZ3177922.1"/>
    <property type="molecule type" value="Genomic_DNA"/>
</dbReference>
<dbReference type="Proteomes" id="UP001567537">
    <property type="component" value="Unassembled WGS sequence"/>
</dbReference>
<dbReference type="PANTHER" id="PTHR42732">
    <property type="entry name" value="BETA-GALACTOSIDASE"/>
    <property type="match status" value="1"/>
</dbReference>
<sequence>MTESVLSCRPVLRTALPDQGLRTAPAGEALAHDLRAHKEPGFDPAREHIEVEPDRWPHWAGRLGPPVWQDTPAPTAGRNPSTEARARYGCGMEQALDGHISSPSIVMRVTFDEGRGQYDPGRIAEQAEAGPPDRLVDSRSGHGLGADGDAGDVMDEHAHPGPALRPARTASTPRSAVSAAAPARRRPDTPGPRSGRASTSPRRPAPTATSPGPARCAPVCRGGSGAAYTPLTGVEGELHGPLTHDGE</sequence>
<dbReference type="RefSeq" id="WP_371236033.1">
    <property type="nucleotide sequence ID" value="NZ_JAHWZY010000003.1"/>
</dbReference>
<comment type="caution">
    <text evidence="2">The sequence shown here is derived from an EMBL/GenBank/DDBJ whole genome shotgun (WGS) entry which is preliminary data.</text>
</comment>
<dbReference type="InterPro" id="IPR017853">
    <property type="entry name" value="GH"/>
</dbReference>
<organism evidence="2 3">
    <name type="scientific">Streptomyces pimonensis</name>
    <dbReference type="NCBI Taxonomy" id="2860288"/>
    <lineage>
        <taxon>Bacteria</taxon>
        <taxon>Bacillati</taxon>
        <taxon>Actinomycetota</taxon>
        <taxon>Actinomycetes</taxon>
        <taxon>Kitasatosporales</taxon>
        <taxon>Streptomycetaceae</taxon>
        <taxon>Streptomyces</taxon>
    </lineage>
</organism>
<evidence type="ECO:0000313" key="2">
    <source>
        <dbReference type="EMBL" id="MEZ3177922.1"/>
    </source>
</evidence>
<evidence type="ECO:0000313" key="3">
    <source>
        <dbReference type="Proteomes" id="UP001567537"/>
    </source>
</evidence>
<feature type="region of interest" description="Disordered" evidence="1">
    <location>
        <begin position="124"/>
        <end position="247"/>
    </location>
</feature>
<name>A0ABV4ITC6_9ACTN</name>
<keyword evidence="3" id="KW-1185">Reference proteome</keyword>
<evidence type="ECO:0000256" key="1">
    <source>
        <dbReference type="SAM" id="MobiDB-lite"/>
    </source>
</evidence>
<reference evidence="2 3" key="1">
    <citation type="journal article" date="2021" name="Res Sq">
        <title>Streptomyces Pimoensis sp. nov., Isolated From the Taklimakan Desert in Xinjiang, China.</title>
        <authorList>
            <person name="Zhang P."/>
            <person name="Luo X."/>
            <person name="Luo X."/>
            <person name="Liu Z."/>
            <person name="Xia Z."/>
            <person name="Wan C."/>
            <person name="zhang L."/>
        </authorList>
    </citation>
    <scope>NUCLEOTIDE SEQUENCE [LARGE SCALE GENOMIC DNA]</scope>
    <source>
        <strain evidence="2 3">TRM75549</strain>
    </source>
</reference>
<dbReference type="Gene3D" id="3.20.20.80">
    <property type="entry name" value="Glycosidases"/>
    <property type="match status" value="1"/>
</dbReference>
<feature type="compositionally biased region" description="Basic and acidic residues" evidence="1">
    <location>
        <begin position="236"/>
        <end position="247"/>
    </location>
</feature>